<evidence type="ECO:0000256" key="2">
    <source>
        <dbReference type="ARBA" id="ARBA00009387"/>
    </source>
</evidence>
<organism evidence="6 7">
    <name type="scientific">Erythrobacter rubeus</name>
    <dbReference type="NCBI Taxonomy" id="2760803"/>
    <lineage>
        <taxon>Bacteria</taxon>
        <taxon>Pseudomonadati</taxon>
        <taxon>Pseudomonadota</taxon>
        <taxon>Alphaproteobacteria</taxon>
        <taxon>Sphingomonadales</taxon>
        <taxon>Erythrobacteraceae</taxon>
        <taxon>Erythrobacter/Porphyrobacter group</taxon>
        <taxon>Erythrobacter</taxon>
    </lineage>
</organism>
<dbReference type="PANTHER" id="PTHR37423">
    <property type="entry name" value="SOLUBLE LYTIC MUREIN TRANSGLYCOSYLASE-RELATED"/>
    <property type="match status" value="1"/>
</dbReference>
<dbReference type="Proteomes" id="UP000635384">
    <property type="component" value="Unassembled WGS sequence"/>
</dbReference>
<dbReference type="Gene3D" id="1.10.530.10">
    <property type="match status" value="1"/>
</dbReference>
<keyword evidence="7" id="KW-1185">Reference proteome</keyword>
<feature type="domain" description="Transglycosylase SLT" evidence="5">
    <location>
        <begin position="500"/>
        <end position="600"/>
    </location>
</feature>
<evidence type="ECO:0000256" key="3">
    <source>
        <dbReference type="ARBA" id="ARBA00022729"/>
    </source>
</evidence>
<evidence type="ECO:0000256" key="4">
    <source>
        <dbReference type="SAM" id="SignalP"/>
    </source>
</evidence>
<dbReference type="Gene3D" id="1.25.20.10">
    <property type="entry name" value="Bacterial muramidases"/>
    <property type="match status" value="1"/>
</dbReference>
<evidence type="ECO:0000313" key="6">
    <source>
        <dbReference type="EMBL" id="MBD2841490.1"/>
    </source>
</evidence>
<proteinExistence type="inferred from homology"/>
<dbReference type="CDD" id="cd13401">
    <property type="entry name" value="Slt70-like"/>
    <property type="match status" value="1"/>
</dbReference>
<feature type="chain" id="PRO_5045125272" evidence="4">
    <location>
        <begin position="17"/>
        <end position="654"/>
    </location>
</feature>
<comment type="similarity">
    <text evidence="1">Belongs to the transglycosylase Slt family.</text>
</comment>
<comment type="caution">
    <text evidence="6">The sequence shown here is derived from an EMBL/GenBank/DDBJ whole genome shotgun (WGS) entry which is preliminary data.</text>
</comment>
<feature type="signal peptide" evidence="4">
    <location>
        <begin position="1"/>
        <end position="16"/>
    </location>
</feature>
<reference evidence="6 7" key="1">
    <citation type="submission" date="2020-09" db="EMBL/GenBank/DDBJ databases">
        <authorList>
            <person name="Yoon J.-W."/>
        </authorList>
    </citation>
    <scope>NUCLEOTIDE SEQUENCE [LARGE SCALE GENOMIC DNA]</scope>
    <source>
        <strain evidence="6 7">KMU-140</strain>
    </source>
</reference>
<evidence type="ECO:0000313" key="7">
    <source>
        <dbReference type="Proteomes" id="UP000635384"/>
    </source>
</evidence>
<dbReference type="InterPro" id="IPR008258">
    <property type="entry name" value="Transglycosylase_SLT_dom_1"/>
</dbReference>
<dbReference type="SUPFAM" id="SSF48435">
    <property type="entry name" value="Bacterial muramidases"/>
    <property type="match status" value="1"/>
</dbReference>
<dbReference type="Pfam" id="PF01464">
    <property type="entry name" value="SLT"/>
    <property type="match status" value="1"/>
</dbReference>
<accession>A0ABR8KQA3</accession>
<dbReference type="SUPFAM" id="SSF53955">
    <property type="entry name" value="Lysozyme-like"/>
    <property type="match status" value="1"/>
</dbReference>
<dbReference type="PANTHER" id="PTHR37423:SF2">
    <property type="entry name" value="MEMBRANE-BOUND LYTIC MUREIN TRANSGLYCOSYLASE C"/>
    <property type="match status" value="1"/>
</dbReference>
<evidence type="ECO:0000259" key="5">
    <source>
        <dbReference type="Pfam" id="PF01464"/>
    </source>
</evidence>
<gene>
    <name evidence="6" type="ORF">IB285_04360</name>
</gene>
<comment type="similarity">
    <text evidence="2">Belongs to the virb1 family.</text>
</comment>
<sequence>MSSMAFKIKSSPLALAAILTSGLAALSVPALSQSSSIDRSANLVAQQPTQIGAAISKWERLQASDELNFRDYAGFVMAYPDFPRGNLLRIRAENRLNDEAPVQSEILSFFDAHPPITNAGRARYALALGGAQRPEALEVARAAWRGGAMSDPSEVYMLGLFGSQFTDADHAARMDALLWQGDSEAATRQLINIPASEREMALARLALIRGASPLESGLTVPSNAMRNAGYIYNLLNYYRGSGQTNAAIQLLANRQTFDAPAIEAEDFLGDMLAVAKAASASDTVRITSKIDDLFEPGQDISQGSFRLRDRYTDLMWMGGTNALWRLRDGARAAPLFERYGKAARTPLTKAKGFYWAGRAAREAGMTQEATNYFEMAAAFPHYYYGQLALGALDRPMPDFQELPQVQVDAATRAQFEEDSLTKAIRSIAANRRDWRTERRFFQAIGESAETPEELLLVNNLAAETGLEEMAVVVGMEAGANGLVGYERVGFPTVDVPVVNDWTMVHAIARQESEFDRTRRSHANAIGMMQLLRSTAREEAGILGIQYMSASLTEDPKYNITLGDAHFARRMDLYGGAYPLAIASYNAGPGRVRQWLELNGDPRRGEIDWVTWIEKIPANFETRYYVMRVIGNAVTYSHMYPEKAGLPRTVDTFLP</sequence>
<protein>
    <submittedName>
        <fullName evidence="6">Lytic transglycosylase domain-containing protein</fullName>
    </submittedName>
</protein>
<keyword evidence="3 4" id="KW-0732">Signal</keyword>
<name>A0ABR8KQA3_9SPHN</name>
<evidence type="ECO:0000256" key="1">
    <source>
        <dbReference type="ARBA" id="ARBA00007734"/>
    </source>
</evidence>
<dbReference type="InterPro" id="IPR023346">
    <property type="entry name" value="Lysozyme-like_dom_sf"/>
</dbReference>
<dbReference type="EMBL" id="JACXLC010000001">
    <property type="protein sequence ID" value="MBD2841490.1"/>
    <property type="molecule type" value="Genomic_DNA"/>
</dbReference>
<dbReference type="InterPro" id="IPR008939">
    <property type="entry name" value="Lytic_TGlycosylase_superhlx_U"/>
</dbReference>